<comment type="caution">
    <text evidence="2">The sequence shown here is derived from an EMBL/GenBank/DDBJ whole genome shotgun (WGS) entry which is preliminary data.</text>
</comment>
<evidence type="ECO:0000256" key="1">
    <source>
        <dbReference type="SAM" id="MobiDB-lite"/>
    </source>
</evidence>
<dbReference type="AlphaFoldDB" id="D1W1D2"/>
<dbReference type="EMBL" id="ADEF01000057">
    <property type="protein sequence ID" value="EFA96815.1"/>
    <property type="molecule type" value="Genomic_DNA"/>
</dbReference>
<sequence length="74" mass="8579">MSKGRAKPQQAHNPIYNKLERPVFNKLESRNHNKQSAYRLRPEWATAHSQNIVQQPTLRAKTGRSLQIILGVYI</sequence>
<evidence type="ECO:0000313" key="2">
    <source>
        <dbReference type="EMBL" id="EFA96815.1"/>
    </source>
</evidence>
<accession>D1W1D2</accession>
<keyword evidence="3" id="KW-1185">Reference proteome</keyword>
<organism evidence="2 3">
    <name type="scientific">Hoylesella timonensis CRIS 5C-B1</name>
    <dbReference type="NCBI Taxonomy" id="679189"/>
    <lineage>
        <taxon>Bacteria</taxon>
        <taxon>Pseudomonadati</taxon>
        <taxon>Bacteroidota</taxon>
        <taxon>Bacteroidia</taxon>
        <taxon>Bacteroidales</taxon>
        <taxon>Prevotellaceae</taxon>
        <taxon>Hoylesella</taxon>
    </lineage>
</organism>
<gene>
    <name evidence="2" type="ORF">HMPREF9019_1586</name>
</gene>
<dbReference type="Proteomes" id="UP000004001">
    <property type="component" value="Unassembled WGS sequence"/>
</dbReference>
<feature type="compositionally biased region" description="Basic and acidic residues" evidence="1">
    <location>
        <begin position="18"/>
        <end position="31"/>
    </location>
</feature>
<name>D1W1D2_9BACT</name>
<protein>
    <submittedName>
        <fullName evidence="2">Uncharacterized protein</fullName>
    </submittedName>
</protein>
<reference evidence="2 3" key="1">
    <citation type="submission" date="2009-12" db="EMBL/GenBank/DDBJ databases">
        <title>Genome Sequence of Prevotella timonensis CRIS 5C-B1.</title>
        <authorList>
            <person name="Durkin A.S."/>
            <person name="Madupu R."/>
            <person name="Torralba M."/>
            <person name="Methe B."/>
            <person name="Sutton G."/>
            <person name="Strausberg R.L."/>
            <person name="Nelson K.E."/>
        </authorList>
    </citation>
    <scope>NUCLEOTIDE SEQUENCE [LARGE SCALE GENOMIC DNA]</scope>
    <source>
        <strain evidence="2 3">CRIS 5C-B1</strain>
    </source>
</reference>
<feature type="region of interest" description="Disordered" evidence="1">
    <location>
        <begin position="1"/>
        <end position="34"/>
    </location>
</feature>
<evidence type="ECO:0000313" key="3">
    <source>
        <dbReference type="Proteomes" id="UP000004001"/>
    </source>
</evidence>
<proteinExistence type="predicted"/>